<sequence length="115" mass="13720">MRKKETKRAINFDLDTKELLKHFKNTHQAYSAIKVFMEDNGFEHRQYSGYVSREPISEFSAISVTEKLNQKFKWLKDCIQKYDVTEIGATYDLKYIFDDAKKQEKEINKNKGLER</sequence>
<evidence type="ECO:0000313" key="1">
    <source>
        <dbReference type="EMBL" id="USF24546.1"/>
    </source>
</evidence>
<gene>
    <name evidence="1" type="ORF">N508_001634</name>
</gene>
<dbReference type="InterPro" id="IPR048135">
    <property type="entry name" value="VapD-like"/>
</dbReference>
<dbReference type="NCBIfam" id="NF041506">
    <property type="entry name" value="VapD"/>
    <property type="match status" value="1"/>
</dbReference>
<dbReference type="Proteomes" id="UP000017429">
    <property type="component" value="Chromosome"/>
</dbReference>
<proteinExistence type="predicted"/>
<dbReference type="EMBL" id="CP097562">
    <property type="protein sequence ID" value="USF24546.1"/>
    <property type="molecule type" value="Genomic_DNA"/>
</dbReference>
<organism evidence="1 2">
    <name type="scientific">Mucispirillum schaedleri ASF457</name>
    <dbReference type="NCBI Taxonomy" id="1379858"/>
    <lineage>
        <taxon>Bacteria</taxon>
        <taxon>Pseudomonadati</taxon>
        <taxon>Deferribacterota</taxon>
        <taxon>Deferribacteres</taxon>
        <taxon>Deferribacterales</taxon>
        <taxon>Mucispirillaceae</taxon>
        <taxon>Mucispirillum</taxon>
    </lineage>
</organism>
<dbReference type="KEGG" id="msch:N508_001634"/>
<dbReference type="AlphaFoldDB" id="V2QFS4"/>
<dbReference type="OrthoDB" id="2084499at2"/>
<dbReference type="RefSeq" id="WP_023275922.1">
    <property type="nucleotide sequence ID" value="NZ_CP097562.1"/>
</dbReference>
<protein>
    <submittedName>
        <fullName evidence="1">Uncharacterized protein</fullName>
    </submittedName>
</protein>
<reference evidence="1" key="2">
    <citation type="submission" date="2022-05" db="EMBL/GenBank/DDBJ databases">
        <authorList>
            <person name="Proctor A.L."/>
            <person name="Phillips G.J."/>
            <person name="Wannemuehler M.J."/>
        </authorList>
    </citation>
    <scope>NUCLEOTIDE SEQUENCE</scope>
    <source>
        <strain evidence="1">ASF457</strain>
    </source>
</reference>
<dbReference type="eggNOG" id="COG3309">
    <property type="taxonomic scope" value="Bacteria"/>
</dbReference>
<name>V2QFS4_9BACT</name>
<accession>V2QFS4</accession>
<keyword evidence="2" id="KW-1185">Reference proteome</keyword>
<reference evidence="1" key="3">
    <citation type="submission" date="2022-06" db="EMBL/GenBank/DDBJ databases">
        <title>Resources to Facilitate Use of the Altered Schaedler Flora (ASF) Mouse Model to Study Microbiome Function.</title>
        <authorList>
            <person name="Proctor A."/>
            <person name="Parvinroo S."/>
            <person name="Richie T."/>
            <person name="Jia X."/>
            <person name="Lee S.T.M."/>
            <person name="Karp P.D."/>
            <person name="Paley S."/>
            <person name="Kostic A.D."/>
            <person name="Pierre J.F."/>
            <person name="Wannemuehler M.J."/>
            <person name="Phillips G.J."/>
        </authorList>
    </citation>
    <scope>NUCLEOTIDE SEQUENCE</scope>
    <source>
        <strain evidence="1">ASF457</strain>
    </source>
</reference>
<reference evidence="1" key="1">
    <citation type="journal article" date="2014" name="Genome Announc.">
        <title>Draft genome sequences of the altered schaedler flora, a defined bacterial community from gnotobiotic mice.</title>
        <authorList>
            <person name="Wannemuehler M.J."/>
            <person name="Overstreet A.M."/>
            <person name="Ward D.V."/>
            <person name="Phillips G.J."/>
        </authorList>
    </citation>
    <scope>NUCLEOTIDE SEQUENCE</scope>
    <source>
        <strain evidence="1">ASF457</strain>
    </source>
</reference>
<evidence type="ECO:0000313" key="2">
    <source>
        <dbReference type="Proteomes" id="UP000017429"/>
    </source>
</evidence>
<dbReference type="Gene3D" id="3.30.70.240">
    <property type="match status" value="1"/>
</dbReference>